<evidence type="ECO:0000259" key="1">
    <source>
        <dbReference type="Pfam" id="PF13391"/>
    </source>
</evidence>
<proteinExistence type="predicted"/>
<dbReference type="EMBL" id="AZHC01000030">
    <property type="protein sequence ID" value="OAA37383.1"/>
    <property type="molecule type" value="Genomic_DNA"/>
</dbReference>
<reference evidence="2 3" key="1">
    <citation type="journal article" date="2016" name="Genome Biol. Evol.">
        <title>Divergent and convergent evolution of fungal pathogenicity.</title>
        <authorList>
            <person name="Shang Y."/>
            <person name="Xiao G."/>
            <person name="Zheng P."/>
            <person name="Cen K."/>
            <person name="Zhan S."/>
            <person name="Wang C."/>
        </authorList>
    </citation>
    <scope>NUCLEOTIDE SEQUENCE [LARGE SCALE GENOMIC DNA]</scope>
    <source>
        <strain evidence="2 3">RCEF 4871</strain>
    </source>
</reference>
<dbReference type="AlphaFoldDB" id="A0A166YZ91"/>
<dbReference type="OMA" id="NEPGEFE"/>
<organism evidence="2 3">
    <name type="scientific">Metarhizium rileyi (strain RCEF 4871)</name>
    <name type="common">Nomuraea rileyi</name>
    <dbReference type="NCBI Taxonomy" id="1649241"/>
    <lineage>
        <taxon>Eukaryota</taxon>
        <taxon>Fungi</taxon>
        <taxon>Dikarya</taxon>
        <taxon>Ascomycota</taxon>
        <taxon>Pezizomycotina</taxon>
        <taxon>Sordariomycetes</taxon>
        <taxon>Hypocreomycetidae</taxon>
        <taxon>Hypocreales</taxon>
        <taxon>Clavicipitaceae</taxon>
        <taxon>Metarhizium</taxon>
    </lineage>
</organism>
<dbReference type="InterPro" id="IPR003615">
    <property type="entry name" value="HNH_nuc"/>
</dbReference>
<gene>
    <name evidence="2" type="ORF">NOR_07082</name>
</gene>
<comment type="caution">
    <text evidence="2">The sequence shown here is derived from an EMBL/GenBank/DDBJ whole genome shotgun (WGS) entry which is preliminary data.</text>
</comment>
<evidence type="ECO:0000313" key="3">
    <source>
        <dbReference type="Proteomes" id="UP000243498"/>
    </source>
</evidence>
<accession>A0A166YZ91</accession>
<keyword evidence="3" id="KW-1185">Reference proteome</keyword>
<name>A0A166YZ91_METRR</name>
<evidence type="ECO:0000313" key="2">
    <source>
        <dbReference type="EMBL" id="OAA37383.1"/>
    </source>
</evidence>
<dbReference type="Proteomes" id="UP000243498">
    <property type="component" value="Unassembled WGS sequence"/>
</dbReference>
<dbReference type="OrthoDB" id="4936377at2759"/>
<dbReference type="STRING" id="1081105.A0A166YZ91"/>
<dbReference type="Pfam" id="PF13391">
    <property type="entry name" value="HNH_2"/>
    <property type="match status" value="1"/>
</dbReference>
<protein>
    <recommendedName>
        <fullName evidence="1">HNH nuclease domain-containing protein</fullName>
    </recommendedName>
</protein>
<sequence length="381" mass="43539">MAARHHRHQKSLYDFANLLLSPPLADNVRIQADERFHQIVEHFTNTNADSTSYDGPKLVGLVYQYATSRKSKDNVLRAFFRAIELSMEGGAVDFSDEEHTETMRSRVVGFAEHLVNNFFMPLRASTARTPQPTPHYRSATLRSSSRDFIGTPERLSTLRGDCLIRDMHRCVISRAFDMSKARELESLERQILDDEGKPIEDDNISYLEVAHILPHLLVHVRSETEELSESKKTALEILNMFDNDVAHLINGVDVDRPHNAITLTLNLHRAFRNFDIYFTQIADRPHAYEIRTFQKIGFQRMLPVTRALYLTADQSIDPPAPRLLALHRAIGHILHLSGAGEYIDNIFRKLEDRMVQCDGTTPLGELLQLRMNGWNPTSVNS</sequence>
<feature type="domain" description="HNH nuclease" evidence="1">
    <location>
        <begin position="195"/>
        <end position="278"/>
    </location>
</feature>